<gene>
    <name evidence="2" type="ordered locus">Hfelis_03580</name>
</gene>
<evidence type="ECO:0000313" key="3">
    <source>
        <dbReference type="Proteomes" id="UP000007934"/>
    </source>
</evidence>
<keyword evidence="1" id="KW-0812">Transmembrane</keyword>
<proteinExistence type="predicted"/>
<evidence type="ECO:0000313" key="2">
    <source>
        <dbReference type="EMBL" id="CBY82442.1"/>
    </source>
</evidence>
<dbReference type="OrthoDB" id="5322199at2"/>
<feature type="transmembrane region" description="Helical" evidence="1">
    <location>
        <begin position="51"/>
        <end position="69"/>
    </location>
</feature>
<dbReference type="AlphaFoldDB" id="E7A906"/>
<keyword evidence="1" id="KW-1133">Transmembrane helix</keyword>
<dbReference type="Proteomes" id="UP000007934">
    <property type="component" value="Chromosome"/>
</dbReference>
<feature type="transmembrane region" description="Helical" evidence="1">
    <location>
        <begin position="12"/>
        <end position="31"/>
    </location>
</feature>
<accession>E7A906</accession>
<dbReference type="RefSeq" id="WP_013468813.1">
    <property type="nucleotide sequence ID" value="NC_014810.2"/>
</dbReference>
<keyword evidence="1" id="KW-0472">Membrane</keyword>
<reference evidence="2 3" key="1">
    <citation type="journal article" date="2011" name="Genome Biol. Evol.">
        <title>Comparative whole genome sequence analysis of the carcinogenic bacterial model pathogen Helicobacter felis.</title>
        <authorList>
            <person name="Arnold I.C."/>
            <person name="Zigova Z."/>
            <person name="Holden M."/>
            <person name="Lawley T.D."/>
            <person name="Rad R."/>
            <person name="Dougan G."/>
            <person name="Falkow S."/>
            <person name="Bentley S.D."/>
            <person name="Muller A."/>
        </authorList>
    </citation>
    <scope>NUCLEOTIDE SEQUENCE [LARGE SCALE GENOMIC DNA]</scope>
    <source>
        <strain evidence="3">ATCC 49179 / CCUG 28539 / NCTC 12436 / CS1</strain>
    </source>
</reference>
<dbReference type="HOGENOM" id="CLU_086318_0_0_7"/>
<name>E7A906_HELFC</name>
<protein>
    <submittedName>
        <fullName evidence="2">Uncharacterized protein</fullName>
    </submittedName>
</protein>
<feature type="transmembrane region" description="Helical" evidence="1">
    <location>
        <begin position="186"/>
        <end position="206"/>
    </location>
</feature>
<evidence type="ECO:0000256" key="1">
    <source>
        <dbReference type="SAM" id="Phobius"/>
    </source>
</evidence>
<feature type="transmembrane region" description="Helical" evidence="1">
    <location>
        <begin position="127"/>
        <end position="148"/>
    </location>
</feature>
<dbReference type="STRING" id="936155.HFELIS_03580"/>
<keyword evidence="3" id="KW-1185">Reference proteome</keyword>
<organism evidence="2 3">
    <name type="scientific">Helicobacter felis (strain ATCC 49179 / CCUG 28539 / NCTC 12436 / CS1)</name>
    <dbReference type="NCBI Taxonomy" id="936155"/>
    <lineage>
        <taxon>Bacteria</taxon>
        <taxon>Pseudomonadati</taxon>
        <taxon>Campylobacterota</taxon>
        <taxon>Epsilonproteobacteria</taxon>
        <taxon>Campylobacterales</taxon>
        <taxon>Helicobacteraceae</taxon>
        <taxon>Helicobacter</taxon>
    </lineage>
</organism>
<sequence length="235" mass="26758">MHSKKATPYKVFVASIFFVLVVCNSLALLFSSFSHNFSQLSKILNTQFYPSWLHFIYLCGLLGSLFYFLRATRHHALLPKIGALSVSVFCTYCLFFSPSLPPKVFYLFPLVSLVGLHTGYKKIPSFLTFAPSISTCILWVYACGLQSTLLHWQFSTLFDFSLFIVILGGLVSLVARHKEYLGVYEYANLLVLCAGLVVCLLCPKVLEMQENTRVFFLWLGMLSWVGEWMHESLRS</sequence>
<dbReference type="GeneID" id="36134494"/>
<dbReference type="EMBL" id="FQ670179">
    <property type="protein sequence ID" value="CBY82442.1"/>
    <property type="molecule type" value="Genomic_DNA"/>
</dbReference>
<feature type="transmembrane region" description="Helical" evidence="1">
    <location>
        <begin position="81"/>
        <end position="98"/>
    </location>
</feature>
<feature type="transmembrane region" description="Helical" evidence="1">
    <location>
        <begin position="154"/>
        <end position="174"/>
    </location>
</feature>
<dbReference type="KEGG" id="hfe:HFELIS_03580"/>